<evidence type="ECO:0000256" key="1">
    <source>
        <dbReference type="SAM" id="MobiDB-lite"/>
    </source>
</evidence>
<dbReference type="EMBL" id="KZ824320">
    <property type="protein sequence ID" value="RAL08044.1"/>
    <property type="molecule type" value="Genomic_DNA"/>
</dbReference>
<evidence type="ECO:0000313" key="3">
    <source>
        <dbReference type="EMBL" id="RAL08044.1"/>
    </source>
</evidence>
<organism evidence="3 4">
    <name type="scientific">Aspergillus homomorphus (strain CBS 101889)</name>
    <dbReference type="NCBI Taxonomy" id="1450537"/>
    <lineage>
        <taxon>Eukaryota</taxon>
        <taxon>Fungi</taxon>
        <taxon>Dikarya</taxon>
        <taxon>Ascomycota</taxon>
        <taxon>Pezizomycotina</taxon>
        <taxon>Eurotiomycetes</taxon>
        <taxon>Eurotiomycetidae</taxon>
        <taxon>Eurotiales</taxon>
        <taxon>Aspergillaceae</taxon>
        <taxon>Aspergillus</taxon>
        <taxon>Aspergillus subgen. Circumdati</taxon>
    </lineage>
</organism>
<dbReference type="AlphaFoldDB" id="A0A395HP50"/>
<dbReference type="InterPro" id="IPR015590">
    <property type="entry name" value="Aldehyde_DH_dom"/>
</dbReference>
<evidence type="ECO:0000259" key="2">
    <source>
        <dbReference type="Pfam" id="PF00171"/>
    </source>
</evidence>
<name>A0A395HP50_ASPHC</name>
<proteinExistence type="predicted"/>
<dbReference type="VEuPathDB" id="FungiDB:BO97DRAFT_418036"/>
<dbReference type="InterPro" id="IPR016162">
    <property type="entry name" value="Ald_DH_N"/>
</dbReference>
<dbReference type="GO" id="GO:0016491">
    <property type="term" value="F:oxidoreductase activity"/>
    <property type="evidence" value="ECO:0007669"/>
    <property type="project" value="InterPro"/>
</dbReference>
<dbReference type="Pfam" id="PF00171">
    <property type="entry name" value="Aldedh"/>
    <property type="match status" value="1"/>
</dbReference>
<dbReference type="STRING" id="1450537.A0A395HP50"/>
<evidence type="ECO:0000313" key="4">
    <source>
        <dbReference type="Proteomes" id="UP000248961"/>
    </source>
</evidence>
<dbReference type="InterPro" id="IPR016161">
    <property type="entry name" value="Ald_DH/histidinol_DH"/>
</dbReference>
<dbReference type="RefSeq" id="XP_025547198.1">
    <property type="nucleotide sequence ID" value="XM_025696500.1"/>
</dbReference>
<keyword evidence="4" id="KW-1185">Reference proteome</keyword>
<dbReference type="GeneID" id="37200789"/>
<dbReference type="Proteomes" id="UP000248961">
    <property type="component" value="Unassembled WGS sequence"/>
</dbReference>
<feature type="compositionally biased region" description="Polar residues" evidence="1">
    <location>
        <begin position="12"/>
        <end position="24"/>
    </location>
</feature>
<reference evidence="3 4" key="1">
    <citation type="submission" date="2018-02" db="EMBL/GenBank/DDBJ databases">
        <title>The genomes of Aspergillus section Nigri reveals drivers in fungal speciation.</title>
        <authorList>
            <consortium name="DOE Joint Genome Institute"/>
            <person name="Vesth T.C."/>
            <person name="Nybo J."/>
            <person name="Theobald S."/>
            <person name="Brandl J."/>
            <person name="Frisvad J.C."/>
            <person name="Nielsen K.F."/>
            <person name="Lyhne E.K."/>
            <person name="Kogle M.E."/>
            <person name="Kuo A."/>
            <person name="Riley R."/>
            <person name="Clum A."/>
            <person name="Nolan M."/>
            <person name="Lipzen A."/>
            <person name="Salamov A."/>
            <person name="Henrissat B."/>
            <person name="Wiebenga A."/>
            <person name="De vries R.P."/>
            <person name="Grigoriev I.V."/>
            <person name="Mortensen U.H."/>
            <person name="Andersen M.R."/>
            <person name="Baker S.E."/>
        </authorList>
    </citation>
    <scope>NUCLEOTIDE SEQUENCE [LARGE SCALE GENOMIC DNA]</scope>
    <source>
        <strain evidence="3 4">CBS 101889</strain>
    </source>
</reference>
<protein>
    <recommendedName>
        <fullName evidence="2">Aldehyde dehydrogenase domain-containing protein</fullName>
    </recommendedName>
</protein>
<feature type="region of interest" description="Disordered" evidence="1">
    <location>
        <begin position="1"/>
        <end position="24"/>
    </location>
</feature>
<sequence length="101" mass="11231">MAPRIRTVLSLPRSQHANRESTPQLNDPLLLKEGLCYVGGECLKSLVCICFRQKIPATSRVVCKSPDFDAEDTDSAINAAARSFETIRLATGRERSKLLRK</sequence>
<dbReference type="Gene3D" id="3.40.605.10">
    <property type="entry name" value="Aldehyde Dehydrogenase, Chain A, domain 1"/>
    <property type="match status" value="1"/>
</dbReference>
<dbReference type="SUPFAM" id="SSF53720">
    <property type="entry name" value="ALDH-like"/>
    <property type="match status" value="1"/>
</dbReference>
<accession>A0A395HP50</accession>
<gene>
    <name evidence="3" type="ORF">BO97DRAFT_418036</name>
</gene>
<feature type="domain" description="Aldehyde dehydrogenase" evidence="2">
    <location>
        <begin position="55"/>
        <end position="101"/>
    </location>
</feature>